<proteinExistence type="predicted"/>
<keyword evidence="1" id="KW-0328">Glycosyltransferase</keyword>
<dbReference type="AlphaFoldDB" id="A0A6C0IBA0"/>
<dbReference type="PANTHER" id="PTHR11927">
    <property type="entry name" value="GALACTOSIDE 2-L-FUCOSYLTRANSFERASE"/>
    <property type="match status" value="1"/>
</dbReference>
<evidence type="ECO:0000313" key="3">
    <source>
        <dbReference type="EMBL" id="QHT90308.1"/>
    </source>
</evidence>
<name>A0A6C0IBA0_9ZZZZ</name>
<dbReference type="InterPro" id="IPR002516">
    <property type="entry name" value="Glyco_trans_11"/>
</dbReference>
<organism evidence="3">
    <name type="scientific">viral metagenome</name>
    <dbReference type="NCBI Taxonomy" id="1070528"/>
    <lineage>
        <taxon>unclassified sequences</taxon>
        <taxon>metagenomes</taxon>
        <taxon>organismal metagenomes</taxon>
    </lineage>
</organism>
<dbReference type="GO" id="GO:0005975">
    <property type="term" value="P:carbohydrate metabolic process"/>
    <property type="evidence" value="ECO:0007669"/>
    <property type="project" value="InterPro"/>
</dbReference>
<evidence type="ECO:0008006" key="4">
    <source>
        <dbReference type="Google" id="ProtNLM"/>
    </source>
</evidence>
<dbReference type="PANTHER" id="PTHR11927:SF9">
    <property type="entry name" value="L-FUCOSYLTRANSFERASE"/>
    <property type="match status" value="1"/>
</dbReference>
<dbReference type="EMBL" id="MN740153">
    <property type="protein sequence ID" value="QHT90308.1"/>
    <property type="molecule type" value="Genomic_DNA"/>
</dbReference>
<sequence length="315" mass="37730">MAMITHSIYGGLGNQLFQLFAVIALALKSGHSFFFKYKKMIDDQDTPRHTYWNSFLSKLKPYTVNMDDEQTNEQPEFLSWGKCDIHEPNHEFFEIMPNYIQPFDQEKSSNQIYELHGYYQSYKYFENEFQQICGMIGIDEQRQIVRNQVEKTTQIATIAMHFRLGDYKGLQHIHPILPFEYYRNSLLFILNKLNKDDLSIMIFCDKDDMNEVNDTVIVRLLPLFPKCEFEYANKDMMEWEHMLYMSLSPCIIMANSTFSMWSALLNTNPDRIICYSWHWFTDLFNRNVKDMFLPHWHKIGYVVRENDGEKYKYKV</sequence>
<dbReference type="CDD" id="cd11301">
    <property type="entry name" value="Fut1_Fut2_like"/>
    <property type="match status" value="1"/>
</dbReference>
<protein>
    <recommendedName>
        <fullName evidence="4">Glycosyl transferase family 11</fullName>
    </recommendedName>
</protein>
<reference evidence="3" key="1">
    <citation type="journal article" date="2020" name="Nature">
        <title>Giant virus diversity and host interactions through global metagenomics.</title>
        <authorList>
            <person name="Schulz F."/>
            <person name="Roux S."/>
            <person name="Paez-Espino D."/>
            <person name="Jungbluth S."/>
            <person name="Walsh D.A."/>
            <person name="Denef V.J."/>
            <person name="McMahon K.D."/>
            <person name="Konstantinidis K.T."/>
            <person name="Eloe-Fadrosh E.A."/>
            <person name="Kyrpides N.C."/>
            <person name="Woyke T."/>
        </authorList>
    </citation>
    <scope>NUCLEOTIDE SEQUENCE</scope>
    <source>
        <strain evidence="3">GVMAG-M-3300023184-68</strain>
    </source>
</reference>
<dbReference type="GO" id="GO:0008107">
    <property type="term" value="F:galactoside 2-alpha-L-fucosyltransferase activity"/>
    <property type="evidence" value="ECO:0007669"/>
    <property type="project" value="InterPro"/>
</dbReference>
<evidence type="ECO:0000256" key="2">
    <source>
        <dbReference type="ARBA" id="ARBA00022679"/>
    </source>
</evidence>
<dbReference type="GO" id="GO:0016020">
    <property type="term" value="C:membrane"/>
    <property type="evidence" value="ECO:0007669"/>
    <property type="project" value="InterPro"/>
</dbReference>
<dbReference type="Pfam" id="PF01531">
    <property type="entry name" value="Glyco_transf_11"/>
    <property type="match status" value="1"/>
</dbReference>
<keyword evidence="2" id="KW-0808">Transferase</keyword>
<accession>A0A6C0IBA0</accession>
<evidence type="ECO:0000256" key="1">
    <source>
        <dbReference type="ARBA" id="ARBA00022676"/>
    </source>
</evidence>